<dbReference type="GeneID" id="80518233"/>
<keyword evidence="2" id="KW-1185">Reference proteome</keyword>
<organism evidence="1 2">
    <name type="scientific">Tupanvirus soda lake</name>
    <dbReference type="NCBI Taxonomy" id="2126985"/>
    <lineage>
        <taxon>Viruses</taxon>
        <taxon>Varidnaviria</taxon>
        <taxon>Bamfordvirae</taxon>
        <taxon>Nucleocytoviricota</taxon>
        <taxon>Megaviricetes</taxon>
        <taxon>Imitervirales</taxon>
        <taxon>Mimiviridae</taxon>
        <taxon>Megamimivirinae</taxon>
        <taxon>Tupanvirus</taxon>
        <taxon>Tupanvirus salinum</taxon>
    </lineage>
</organism>
<reference evidence="1 2" key="1">
    <citation type="journal article" date="2018" name="Nat. Commun.">
        <title>Tailed giant Tupanvirus possesses the most complete translational apparatus of the known virosphere.</title>
        <authorList>
            <person name="Abrahao J."/>
            <person name="Silva L."/>
            <person name="Silva L.S."/>
            <person name="Khalil J.Y.B."/>
            <person name="Rodrigues R."/>
            <person name="Arantes T."/>
            <person name="Assis F."/>
            <person name="Boratto P."/>
            <person name="Andrade M."/>
            <person name="Kroon E.G."/>
            <person name="Ribeiro B."/>
            <person name="Bergier I."/>
            <person name="Seligmann H."/>
            <person name="Ghigo E."/>
            <person name="Colson P."/>
            <person name="Levasseur A."/>
            <person name="Kroemer G."/>
            <person name="Raoult D."/>
            <person name="La Scola B."/>
        </authorList>
    </citation>
    <scope>NUCLEOTIDE SEQUENCE [LARGE SCALE GENOMIC DNA]</scope>
    <source>
        <strain evidence="1">Soda lake</strain>
    </source>
</reference>
<protein>
    <submittedName>
        <fullName evidence="1">Uncharacterized protein</fullName>
    </submittedName>
</protein>
<dbReference type="RefSeq" id="YP_010781469.1">
    <property type="nucleotide sequence ID" value="NC_075039.1"/>
</dbReference>
<accession>A0A2K9L0A4</accession>
<dbReference type="EMBL" id="KY523104">
    <property type="protein sequence ID" value="AUL77645.3"/>
    <property type="molecule type" value="Genomic_DNA"/>
</dbReference>
<evidence type="ECO:0000313" key="1">
    <source>
        <dbReference type="EMBL" id="AUL77645.3"/>
    </source>
</evidence>
<dbReference type="KEGG" id="vg:80518233"/>
<name>A0A2K9L0A4_9VIRU</name>
<proteinExistence type="predicted"/>
<evidence type="ECO:0000313" key="2">
    <source>
        <dbReference type="Proteomes" id="UP000240399"/>
    </source>
</evidence>
<sequence>MAYQQVLSYFSSALQFMNNKLIVPTQLLQNNLSLKTESLPSVLRTPVNFASMLVFALFFIISYANDFICNLIGVLYPLTYGLSVYNETEVNPETSVTLNKYWMLFGVITLMETFFGFILHVLPGYYYLKIGLLYALVRNDFRMSNTMFSMLQNYYNRLNIRPRIDQLVGMINERLGSKNQTTTPSLTLEDKNQEVSKDVETEVKSE</sequence>
<dbReference type="Proteomes" id="UP000240399">
    <property type="component" value="Segment"/>
</dbReference>